<gene>
    <name evidence="2" type="ORF">BLA60_40225</name>
</gene>
<reference evidence="2 3" key="1">
    <citation type="submission" date="2016-12" db="EMBL/GenBank/DDBJ databases">
        <title>The draft genome sequence of Actinophytocola xinjiangensis.</title>
        <authorList>
            <person name="Wang W."/>
            <person name="Yuan L."/>
        </authorList>
    </citation>
    <scope>NUCLEOTIDE SEQUENCE [LARGE SCALE GENOMIC DNA]</scope>
    <source>
        <strain evidence="2 3">CGMCC 4.4663</strain>
    </source>
</reference>
<feature type="region of interest" description="Disordered" evidence="1">
    <location>
        <begin position="32"/>
        <end position="60"/>
    </location>
</feature>
<comment type="caution">
    <text evidence="2">The sequence shown here is derived from an EMBL/GenBank/DDBJ whole genome shotgun (WGS) entry which is preliminary data.</text>
</comment>
<evidence type="ECO:0000256" key="1">
    <source>
        <dbReference type="SAM" id="MobiDB-lite"/>
    </source>
</evidence>
<proteinExistence type="predicted"/>
<sequence>MSGSDWRDARVRQAEESLADAVRTADEIIAAAVDERAEKPQPQVERPDDPPERSILHDAW</sequence>
<evidence type="ECO:0000313" key="3">
    <source>
        <dbReference type="Proteomes" id="UP000185696"/>
    </source>
</evidence>
<keyword evidence="3" id="KW-1185">Reference proteome</keyword>
<accession>A0A7Z1AT82</accession>
<feature type="compositionally biased region" description="Basic and acidic residues" evidence="1">
    <location>
        <begin position="33"/>
        <end position="60"/>
    </location>
</feature>
<name>A0A7Z1AT82_9PSEU</name>
<dbReference type="Proteomes" id="UP000185696">
    <property type="component" value="Unassembled WGS sequence"/>
</dbReference>
<dbReference type="AlphaFoldDB" id="A0A7Z1AT82"/>
<evidence type="ECO:0000313" key="2">
    <source>
        <dbReference type="EMBL" id="OLF04520.1"/>
    </source>
</evidence>
<organism evidence="2 3">
    <name type="scientific">Actinophytocola xinjiangensis</name>
    <dbReference type="NCBI Taxonomy" id="485602"/>
    <lineage>
        <taxon>Bacteria</taxon>
        <taxon>Bacillati</taxon>
        <taxon>Actinomycetota</taxon>
        <taxon>Actinomycetes</taxon>
        <taxon>Pseudonocardiales</taxon>
        <taxon>Pseudonocardiaceae</taxon>
    </lineage>
</organism>
<protein>
    <submittedName>
        <fullName evidence="2">Uncharacterized protein</fullName>
    </submittedName>
</protein>
<dbReference type="EMBL" id="MSIF01000042">
    <property type="protein sequence ID" value="OLF04520.1"/>
    <property type="molecule type" value="Genomic_DNA"/>
</dbReference>
<dbReference type="RefSeq" id="WP_075138361.1">
    <property type="nucleotide sequence ID" value="NZ_MSIF01000042.1"/>
</dbReference>